<dbReference type="EMBL" id="CAJVPV010011608">
    <property type="protein sequence ID" value="CAG8662675.1"/>
    <property type="molecule type" value="Genomic_DNA"/>
</dbReference>
<reference evidence="8" key="1">
    <citation type="submission" date="2021-06" db="EMBL/GenBank/DDBJ databases">
        <authorList>
            <person name="Kallberg Y."/>
            <person name="Tangrot J."/>
            <person name="Rosling A."/>
        </authorList>
    </citation>
    <scope>NUCLEOTIDE SEQUENCE</scope>
    <source>
        <strain evidence="8">CL551</strain>
    </source>
</reference>
<dbReference type="GO" id="GO:0071949">
    <property type="term" value="F:FAD binding"/>
    <property type="evidence" value="ECO:0007669"/>
    <property type="project" value="InterPro"/>
</dbReference>
<dbReference type="SUPFAM" id="SSF56176">
    <property type="entry name" value="FAD-binding/transporter-associated domain-like"/>
    <property type="match status" value="1"/>
</dbReference>
<gene>
    <name evidence="8" type="ORF">AMORRO_LOCUS10474</name>
</gene>
<dbReference type="InterPro" id="IPR016167">
    <property type="entry name" value="FAD-bd_PCMH_sub1"/>
</dbReference>
<dbReference type="InterPro" id="IPR016169">
    <property type="entry name" value="FAD-bd_PCMH_sub2"/>
</dbReference>
<dbReference type="GO" id="GO:0003885">
    <property type="term" value="F:D-arabinono-1,4-lactone oxidase activity"/>
    <property type="evidence" value="ECO:0007669"/>
    <property type="project" value="UniProtKB-EC"/>
</dbReference>
<keyword evidence="9" id="KW-1185">Reference proteome</keyword>
<dbReference type="Gene3D" id="3.40.462.10">
    <property type="entry name" value="FAD-linked oxidases, C-terminal domain"/>
    <property type="match status" value="1"/>
</dbReference>
<sequence length="494" mass="56866">MTARLSRTWKELTTKTKDAIIHHEHTWKNWAGNQQSTPKKIFRPVNLHDLQKIVKEAKENNEKIRCAAAGHTWSSLSVTSGYLVIMDNVNSVEIKYNNHLKSWTATVGAGIYLKDLDKVLRKHDPPLALDSCVVLNTVTAGGIVATGCHGAKCANSNIPDKVVSLQIVTADGELREFSDDIDKVEMSAARINLGLLGIIYQLTFVVEPMFNIRMIDIFDPLVTSWNAPNLKNLVNSSDSIEVFYWQFNNPGFGAENDRIWIKQFLRTEDMATVSATDEKVKNMFQTLELEFGDHLFEFMAKVPESTPFVSHLLFEAGIDHRADQILEAPDAIHWRAGIDAVPCMDMEFAIKLDKDFHIAIEEFNHVIKRVYEYAEKKKYPMNMSMEFRINKSSRDLLAPTYDPDPDTYFFLLEILSVNGTKDFQEFSIELAQRWMSKYHAQPHWAKLWEHVPDIIPYVRKSLGKRRKIFEEVRKKYDPKQMFFDNETMKKILIG</sequence>
<evidence type="ECO:0000256" key="1">
    <source>
        <dbReference type="ARBA" id="ARBA00005083"/>
    </source>
</evidence>
<proteinExistence type="predicted"/>
<dbReference type="InterPro" id="IPR010031">
    <property type="entry name" value="FAD_lactone_oxidase-like"/>
</dbReference>
<evidence type="ECO:0000259" key="7">
    <source>
        <dbReference type="PROSITE" id="PS51387"/>
    </source>
</evidence>
<dbReference type="EC" id="1.1.3.37" evidence="2"/>
<keyword evidence="5" id="KW-0560">Oxidoreductase</keyword>
<dbReference type="Pfam" id="PF04030">
    <property type="entry name" value="ALO"/>
    <property type="match status" value="1"/>
</dbReference>
<dbReference type="PROSITE" id="PS51387">
    <property type="entry name" value="FAD_PCMH"/>
    <property type="match status" value="1"/>
</dbReference>
<dbReference type="PANTHER" id="PTHR43762:SF1">
    <property type="entry name" value="D-ARABINONO-1,4-LACTONE OXIDASE"/>
    <property type="match status" value="1"/>
</dbReference>
<dbReference type="Gene3D" id="3.30.43.10">
    <property type="entry name" value="Uridine Diphospho-n-acetylenolpyruvylglucosamine Reductase, domain 2"/>
    <property type="match status" value="1"/>
</dbReference>
<evidence type="ECO:0000256" key="2">
    <source>
        <dbReference type="ARBA" id="ARBA00013136"/>
    </source>
</evidence>
<dbReference type="PIRSF" id="PIRSF000136">
    <property type="entry name" value="LGO_GLO"/>
    <property type="match status" value="1"/>
</dbReference>
<dbReference type="Proteomes" id="UP000789342">
    <property type="component" value="Unassembled WGS sequence"/>
</dbReference>
<evidence type="ECO:0000256" key="5">
    <source>
        <dbReference type="ARBA" id="ARBA00023002"/>
    </source>
</evidence>
<dbReference type="Pfam" id="PF01565">
    <property type="entry name" value="FAD_binding_4"/>
    <property type="match status" value="1"/>
</dbReference>
<evidence type="ECO:0000256" key="6">
    <source>
        <dbReference type="ARBA" id="ARBA00033418"/>
    </source>
</evidence>
<comment type="pathway">
    <text evidence="1">Cofactor biosynthesis; D-erythroascorbate biosynthesis; dehydro-D-arabinono-1,4-lactone from D-arabinose: step 2/2.</text>
</comment>
<keyword evidence="3" id="KW-0285">Flavoprotein</keyword>
<organism evidence="8 9">
    <name type="scientific">Acaulospora morrowiae</name>
    <dbReference type="NCBI Taxonomy" id="94023"/>
    <lineage>
        <taxon>Eukaryota</taxon>
        <taxon>Fungi</taxon>
        <taxon>Fungi incertae sedis</taxon>
        <taxon>Mucoromycota</taxon>
        <taxon>Glomeromycotina</taxon>
        <taxon>Glomeromycetes</taxon>
        <taxon>Diversisporales</taxon>
        <taxon>Acaulosporaceae</taxon>
        <taxon>Acaulospora</taxon>
    </lineage>
</organism>
<dbReference type="Gene3D" id="3.30.465.10">
    <property type="match status" value="1"/>
</dbReference>
<evidence type="ECO:0000313" key="9">
    <source>
        <dbReference type="Proteomes" id="UP000789342"/>
    </source>
</evidence>
<dbReference type="InterPro" id="IPR016166">
    <property type="entry name" value="FAD-bd_PCMH"/>
</dbReference>
<dbReference type="GO" id="GO:0016020">
    <property type="term" value="C:membrane"/>
    <property type="evidence" value="ECO:0007669"/>
    <property type="project" value="InterPro"/>
</dbReference>
<evidence type="ECO:0000256" key="4">
    <source>
        <dbReference type="ARBA" id="ARBA00022827"/>
    </source>
</evidence>
<dbReference type="InterPro" id="IPR036318">
    <property type="entry name" value="FAD-bd_PCMH-like_sf"/>
</dbReference>
<accession>A0A9N9E4W6</accession>
<name>A0A9N9E4W6_9GLOM</name>
<protein>
    <recommendedName>
        <fullName evidence="2">D-arabinono-1,4-lactone oxidase</fullName>
        <ecNumber evidence="2">1.1.3.37</ecNumber>
    </recommendedName>
    <alternativeName>
        <fullName evidence="6">L-galactono-gamma-lactone oxidase</fullName>
    </alternativeName>
</protein>
<evidence type="ECO:0000256" key="3">
    <source>
        <dbReference type="ARBA" id="ARBA00022630"/>
    </source>
</evidence>
<dbReference type="InterPro" id="IPR016170">
    <property type="entry name" value="Cytok_DH_C_sf"/>
</dbReference>
<dbReference type="PANTHER" id="PTHR43762">
    <property type="entry name" value="L-GULONOLACTONE OXIDASE"/>
    <property type="match status" value="1"/>
</dbReference>
<keyword evidence="4" id="KW-0274">FAD</keyword>
<evidence type="ECO:0000313" key="8">
    <source>
        <dbReference type="EMBL" id="CAG8662675.1"/>
    </source>
</evidence>
<comment type="caution">
    <text evidence="8">The sequence shown here is derived from an EMBL/GenBank/DDBJ whole genome shotgun (WGS) entry which is preliminary data.</text>
</comment>
<dbReference type="InterPro" id="IPR016164">
    <property type="entry name" value="FAD-linked_Oxase-like_C"/>
</dbReference>
<feature type="domain" description="FAD-binding PCMH-type" evidence="7">
    <location>
        <begin position="34"/>
        <end position="209"/>
    </location>
</feature>
<dbReference type="InterPro" id="IPR007173">
    <property type="entry name" value="ALO_C"/>
</dbReference>
<dbReference type="OrthoDB" id="610608at2759"/>
<dbReference type="SUPFAM" id="SSF55103">
    <property type="entry name" value="FAD-linked oxidases, C-terminal domain"/>
    <property type="match status" value="1"/>
</dbReference>
<dbReference type="AlphaFoldDB" id="A0A9N9E4W6"/>
<dbReference type="InterPro" id="IPR006094">
    <property type="entry name" value="Oxid_FAD_bind_N"/>
</dbReference>